<organism evidence="2 3">
    <name type="scientific">Negadavirga shengliensis</name>
    <dbReference type="NCBI Taxonomy" id="1389218"/>
    <lineage>
        <taxon>Bacteria</taxon>
        <taxon>Pseudomonadati</taxon>
        <taxon>Bacteroidota</taxon>
        <taxon>Cytophagia</taxon>
        <taxon>Cytophagales</taxon>
        <taxon>Cyclobacteriaceae</taxon>
        <taxon>Negadavirga</taxon>
    </lineage>
</organism>
<comment type="caution">
    <text evidence="2">The sequence shown here is derived from an EMBL/GenBank/DDBJ whole genome shotgun (WGS) entry which is preliminary data.</text>
</comment>
<reference evidence="3" key="1">
    <citation type="journal article" date="2019" name="Int. J. Syst. Evol. Microbiol.">
        <title>The Global Catalogue of Microorganisms (GCM) 10K type strain sequencing project: providing services to taxonomists for standard genome sequencing and annotation.</title>
        <authorList>
            <consortium name="The Broad Institute Genomics Platform"/>
            <consortium name="The Broad Institute Genome Sequencing Center for Infectious Disease"/>
            <person name="Wu L."/>
            <person name="Ma J."/>
        </authorList>
    </citation>
    <scope>NUCLEOTIDE SEQUENCE [LARGE SCALE GENOMIC DNA]</scope>
    <source>
        <strain evidence="3">CGMCC 4.7466</strain>
    </source>
</reference>
<evidence type="ECO:0000259" key="1">
    <source>
        <dbReference type="Pfam" id="PF10881"/>
    </source>
</evidence>
<gene>
    <name evidence="2" type="ORF">ACFPFU_10355</name>
</gene>
<evidence type="ECO:0000313" key="2">
    <source>
        <dbReference type="EMBL" id="MFC4872090.1"/>
    </source>
</evidence>
<sequence>MRKSVFDSKAEENLYKRLKSFWSRYVDVFPQLPPKNVFGYDAIKQLKFDEGAKDFLLQTNFDFVVCDTVTHAPLLVIEFDGLSGGFSREAEYFIKRPFDNDPYRELKMNTKLKACQYFNIPIIVVSYQEFTLLNESEQMINILDVIIAGAIEKGEHAKNYQKYVDMLTKAYEYGGQEGVDCVMVEIEMISEQANPIKKKIREITKKFPRWGTQFYFTRPDEEGNLNETFNLDLDIKTIDGVMYTKRLLSVNISIRQVGTFAHDPVFILNTIGEYCLVMKTKKTLGYNWQNWALARNKAEWVKY</sequence>
<dbReference type="Pfam" id="PF10881">
    <property type="entry name" value="DUF2726"/>
    <property type="match status" value="1"/>
</dbReference>
<name>A0ABV9T1I0_9BACT</name>
<dbReference type="Proteomes" id="UP001595818">
    <property type="component" value="Unassembled WGS sequence"/>
</dbReference>
<evidence type="ECO:0000313" key="3">
    <source>
        <dbReference type="Proteomes" id="UP001595818"/>
    </source>
</evidence>
<accession>A0ABV9T1I0</accession>
<proteinExistence type="predicted"/>
<dbReference type="InterPro" id="IPR024402">
    <property type="entry name" value="DUF2726"/>
</dbReference>
<dbReference type="RefSeq" id="WP_377064182.1">
    <property type="nucleotide sequence ID" value="NZ_JBHSJJ010000005.1"/>
</dbReference>
<feature type="domain" description="DUF2726" evidence="1">
    <location>
        <begin position="8"/>
        <end position="85"/>
    </location>
</feature>
<dbReference type="EMBL" id="JBHSJJ010000005">
    <property type="protein sequence ID" value="MFC4872090.1"/>
    <property type="molecule type" value="Genomic_DNA"/>
</dbReference>
<keyword evidence="3" id="KW-1185">Reference proteome</keyword>
<protein>
    <submittedName>
        <fullName evidence="2">DUF2726 domain-containing protein</fullName>
    </submittedName>
</protein>